<dbReference type="SUPFAM" id="SSF48403">
    <property type="entry name" value="Ankyrin repeat"/>
    <property type="match status" value="1"/>
</dbReference>
<dbReference type="InterPro" id="IPR044292">
    <property type="entry name" value="NPR"/>
</dbReference>
<evidence type="ECO:0000256" key="2">
    <source>
        <dbReference type="ARBA" id="ARBA00004906"/>
    </source>
</evidence>
<dbReference type="GO" id="GO:2000022">
    <property type="term" value="P:regulation of jasmonic acid mediated signaling pathway"/>
    <property type="evidence" value="ECO:0007669"/>
    <property type="project" value="InterPro"/>
</dbReference>
<keyword evidence="4" id="KW-0677">Repeat</keyword>
<dbReference type="SUPFAM" id="SSF54695">
    <property type="entry name" value="POZ domain"/>
    <property type="match status" value="1"/>
</dbReference>
<dbReference type="Pfam" id="PF12313">
    <property type="entry name" value="NPR1_like_C"/>
    <property type="match status" value="1"/>
</dbReference>
<dbReference type="GO" id="GO:0042742">
    <property type="term" value="P:defense response to bacterium"/>
    <property type="evidence" value="ECO:0007669"/>
    <property type="project" value="TreeGrafter"/>
</dbReference>
<dbReference type="CDD" id="cd18310">
    <property type="entry name" value="BTB_POZ_NPR_plant"/>
    <property type="match status" value="1"/>
</dbReference>
<keyword evidence="18" id="KW-1185">Reference proteome</keyword>
<dbReference type="Proteomes" id="UP001454036">
    <property type="component" value="Unassembled WGS sequence"/>
</dbReference>
<dbReference type="FunFam" id="3.30.710.10:FF:000110">
    <property type="entry name" value="Regulatory protein NPR3"/>
    <property type="match status" value="1"/>
</dbReference>
<keyword evidence="9 12" id="KW-0040">ANK repeat</keyword>
<comment type="subcellular location">
    <subcellularLocation>
        <location evidence="1">Nucleus</location>
    </subcellularLocation>
</comment>
<dbReference type="FunFam" id="1.25.40.20:FF:000123">
    <property type="entry name" value="regulatory protein NPR3-like"/>
    <property type="match status" value="1"/>
</dbReference>
<comment type="similarity">
    <text evidence="11">Belongs to the plant 'ANKYRIN-BTB/POZ' family. 'NPR1-like' subfamily.</text>
</comment>
<feature type="compositionally biased region" description="Low complexity" evidence="14">
    <location>
        <begin position="564"/>
        <end position="577"/>
    </location>
</feature>
<dbReference type="InterPro" id="IPR002110">
    <property type="entry name" value="Ankyrin_rpt"/>
</dbReference>
<dbReference type="SMART" id="SM00248">
    <property type="entry name" value="ANK"/>
    <property type="match status" value="3"/>
</dbReference>
<evidence type="ECO:0000313" key="17">
    <source>
        <dbReference type="EMBL" id="GAA0151605.1"/>
    </source>
</evidence>
<dbReference type="InterPro" id="IPR036770">
    <property type="entry name" value="Ankyrin_rpt-contain_sf"/>
</dbReference>
<evidence type="ECO:0000256" key="6">
    <source>
        <dbReference type="ARBA" id="ARBA00022786"/>
    </source>
</evidence>
<dbReference type="PANTHER" id="PTHR46475:SF9">
    <property type="entry name" value="REGULATORY PROTEIN NPR3-LIKE ISOFORM X1"/>
    <property type="match status" value="1"/>
</dbReference>
<evidence type="ECO:0000256" key="13">
    <source>
        <dbReference type="PROSITE-ProRule" id="PRU01391"/>
    </source>
</evidence>
<dbReference type="PROSITE" id="PS50297">
    <property type="entry name" value="ANK_REP_REGION"/>
    <property type="match status" value="1"/>
</dbReference>
<evidence type="ECO:0000256" key="4">
    <source>
        <dbReference type="ARBA" id="ARBA00022737"/>
    </source>
</evidence>
<dbReference type="GO" id="GO:0009862">
    <property type="term" value="P:systemic acquired resistance, salicylic acid mediated signaling pathway"/>
    <property type="evidence" value="ECO:0007669"/>
    <property type="project" value="InterPro"/>
</dbReference>
<evidence type="ECO:0000256" key="5">
    <source>
        <dbReference type="ARBA" id="ARBA00022771"/>
    </source>
</evidence>
<dbReference type="Gene3D" id="1.25.40.20">
    <property type="entry name" value="Ankyrin repeat-containing domain"/>
    <property type="match status" value="1"/>
</dbReference>
<gene>
    <name evidence="17" type="ORF">LIER_10292</name>
</gene>
<evidence type="ECO:0000256" key="1">
    <source>
        <dbReference type="ARBA" id="ARBA00004123"/>
    </source>
</evidence>
<evidence type="ECO:0000256" key="3">
    <source>
        <dbReference type="ARBA" id="ARBA00022723"/>
    </source>
</evidence>
<evidence type="ECO:0000313" key="18">
    <source>
        <dbReference type="Proteomes" id="UP001454036"/>
    </source>
</evidence>
<feature type="domain" description="C2HC NPR-type" evidence="16">
    <location>
        <begin position="144"/>
        <end position="158"/>
    </location>
</feature>
<keyword evidence="3" id="KW-0479">Metal-binding</keyword>
<keyword evidence="7" id="KW-0611">Plant defense</keyword>
<keyword evidence="10" id="KW-0539">Nucleus</keyword>
<dbReference type="PROSITE" id="PS50088">
    <property type="entry name" value="ANK_REPEAT"/>
    <property type="match status" value="1"/>
</dbReference>
<evidence type="ECO:0000259" key="16">
    <source>
        <dbReference type="PROSITE" id="PS52046"/>
    </source>
</evidence>
<evidence type="ECO:0000256" key="11">
    <source>
        <dbReference type="ARBA" id="ARBA00044947"/>
    </source>
</evidence>
<keyword evidence="6" id="KW-0833">Ubl conjugation pathway</keyword>
<name>A0AAV3PK10_LITER</name>
<accession>A0AAV3PK10</accession>
<comment type="pathway">
    <text evidence="2">Protein modification; protein ubiquitination.</text>
</comment>
<dbReference type="GO" id="GO:2000031">
    <property type="term" value="P:regulation of salicylic acid mediated signaling pathway"/>
    <property type="evidence" value="ECO:0007669"/>
    <property type="project" value="InterPro"/>
</dbReference>
<comment type="caution">
    <text evidence="13">Lacks conserved residue(s) required for the propagation of feature annotation.</text>
</comment>
<protein>
    <submittedName>
        <fullName evidence="17">Uncharacterized protein</fullName>
    </submittedName>
</protein>
<dbReference type="PROSITE" id="PS52046">
    <property type="entry name" value="ZF_C2HC_NPR"/>
    <property type="match status" value="1"/>
</dbReference>
<dbReference type="AlphaFoldDB" id="A0AAV3PK10"/>
<evidence type="ECO:0000256" key="7">
    <source>
        <dbReference type="ARBA" id="ARBA00022821"/>
    </source>
</evidence>
<evidence type="ECO:0000256" key="8">
    <source>
        <dbReference type="ARBA" id="ARBA00022833"/>
    </source>
</evidence>
<evidence type="ECO:0000256" key="14">
    <source>
        <dbReference type="SAM" id="MobiDB-lite"/>
    </source>
</evidence>
<feature type="domain" description="BTB" evidence="15">
    <location>
        <begin position="60"/>
        <end position="141"/>
    </location>
</feature>
<evidence type="ECO:0000259" key="15">
    <source>
        <dbReference type="PROSITE" id="PS50097"/>
    </source>
</evidence>
<feature type="region of interest" description="Disordered" evidence="14">
    <location>
        <begin position="564"/>
        <end position="590"/>
    </location>
</feature>
<organism evidence="17 18">
    <name type="scientific">Lithospermum erythrorhizon</name>
    <name type="common">Purple gromwell</name>
    <name type="synonym">Lithospermum officinale var. erythrorhizon</name>
    <dbReference type="NCBI Taxonomy" id="34254"/>
    <lineage>
        <taxon>Eukaryota</taxon>
        <taxon>Viridiplantae</taxon>
        <taxon>Streptophyta</taxon>
        <taxon>Embryophyta</taxon>
        <taxon>Tracheophyta</taxon>
        <taxon>Spermatophyta</taxon>
        <taxon>Magnoliopsida</taxon>
        <taxon>eudicotyledons</taxon>
        <taxon>Gunneridae</taxon>
        <taxon>Pentapetalae</taxon>
        <taxon>asterids</taxon>
        <taxon>lamiids</taxon>
        <taxon>Boraginales</taxon>
        <taxon>Boraginaceae</taxon>
        <taxon>Boraginoideae</taxon>
        <taxon>Lithospermeae</taxon>
        <taxon>Lithospermum</taxon>
    </lineage>
</organism>
<dbReference type="GO" id="GO:0050832">
    <property type="term" value="P:defense response to fungus"/>
    <property type="evidence" value="ECO:0007669"/>
    <property type="project" value="TreeGrafter"/>
</dbReference>
<dbReference type="GO" id="GO:0008270">
    <property type="term" value="F:zinc ion binding"/>
    <property type="evidence" value="ECO:0007669"/>
    <property type="project" value="UniProtKB-KW"/>
</dbReference>
<dbReference type="PANTHER" id="PTHR46475">
    <property type="entry name" value="REGULATORY PROTEIN NPR3"/>
    <property type="match status" value="1"/>
</dbReference>
<comment type="caution">
    <text evidence="17">The sequence shown here is derived from an EMBL/GenBank/DDBJ whole genome shotgun (WGS) entry which is preliminary data.</text>
</comment>
<dbReference type="Gene3D" id="3.30.710.10">
    <property type="entry name" value="Potassium Channel Kv1.1, Chain A"/>
    <property type="match status" value="1"/>
</dbReference>
<reference evidence="17 18" key="1">
    <citation type="submission" date="2024-01" db="EMBL/GenBank/DDBJ databases">
        <title>The complete chloroplast genome sequence of Lithospermum erythrorhizon: insights into the phylogenetic relationship among Boraginaceae species and the maternal lineages of purple gromwells.</title>
        <authorList>
            <person name="Okada T."/>
            <person name="Watanabe K."/>
        </authorList>
    </citation>
    <scope>NUCLEOTIDE SEQUENCE [LARGE SCALE GENOMIC DNA]</scope>
</reference>
<evidence type="ECO:0000256" key="12">
    <source>
        <dbReference type="PROSITE-ProRule" id="PRU00023"/>
    </source>
</evidence>
<dbReference type="InterPro" id="IPR000210">
    <property type="entry name" value="BTB/POZ_dom"/>
</dbReference>
<dbReference type="GO" id="GO:0005634">
    <property type="term" value="C:nucleus"/>
    <property type="evidence" value="ECO:0007669"/>
    <property type="project" value="UniProtKB-SubCell"/>
</dbReference>
<evidence type="ECO:0000256" key="9">
    <source>
        <dbReference type="ARBA" id="ARBA00023043"/>
    </source>
</evidence>
<sequence>MENGNDISSSLSFNSSLSNGYSAGNNEIDLVVANLELLSLSKLSSSLEKLVVFSGEYDYSDAEIVVEDIPVGVNRCILAARSHFFHELFKNKGNDTNDSNGGVEGRPRYIMSKLVPNGRVGYEAFMVVLHYLYAGRLKPAPPEVSKCVDESCAHDACGPAINFAVELMYASAKFEMKEFVMVVQRRLLNFVAKAFIEDVIPILVVAFHCQLNQLLSHSVQRVVRSNLDYPCLDKELPREIVDEIRSLRVKSNQESELDILEEDTMKRIKRIHQALDSDDVELVKLLLDESDVTLDHAYALHYATAYCNSKIVREVLGLQLADVNLRNERGYTVLHVAARRRDLSVLVALLNKGVSVSETTENGETAISICRRLTRLKDYNEAAKQGKETNKDKLCIDVLEREMRRNPLDVNMIISSMVIADNLIMKLLIFENRVALARMLFPIEAKVAMQIAHADSTTGFAGLSALKSSCGGLREVDLNEIPSEQVKRLQLRLEALHKTVETGRRFFPNCSAVLDELLEDDTLDSLLLEKGTPEEQRNKRMRYMELKDEVMKAFVKDKAESNWSGFTTASSSTSSPTIKDGGTRCKSRRK</sequence>
<dbReference type="SMART" id="SM00225">
    <property type="entry name" value="BTB"/>
    <property type="match status" value="1"/>
</dbReference>
<feature type="repeat" description="ANK" evidence="12">
    <location>
        <begin position="329"/>
        <end position="361"/>
    </location>
</feature>
<keyword evidence="8" id="KW-0862">Zinc</keyword>
<dbReference type="EMBL" id="BAABME010001820">
    <property type="protein sequence ID" value="GAA0151605.1"/>
    <property type="molecule type" value="Genomic_DNA"/>
</dbReference>
<dbReference type="Pfam" id="PF00651">
    <property type="entry name" value="BTB"/>
    <property type="match status" value="1"/>
</dbReference>
<dbReference type="InterPro" id="IPR011333">
    <property type="entry name" value="SKP1/BTB/POZ_sf"/>
</dbReference>
<dbReference type="Pfam" id="PF12796">
    <property type="entry name" value="Ank_2"/>
    <property type="match status" value="1"/>
</dbReference>
<dbReference type="PROSITE" id="PS50097">
    <property type="entry name" value="BTB"/>
    <property type="match status" value="1"/>
</dbReference>
<evidence type="ECO:0000256" key="10">
    <source>
        <dbReference type="ARBA" id="ARBA00023242"/>
    </source>
</evidence>
<dbReference type="InterPro" id="IPR057250">
    <property type="entry name" value="Znf_C2HC_NPR-type"/>
</dbReference>
<proteinExistence type="inferred from homology"/>
<dbReference type="InterPro" id="IPR021094">
    <property type="entry name" value="NPR1/NIM1-like_C"/>
</dbReference>
<keyword evidence="5 13" id="KW-0863">Zinc-finger</keyword>